<name>A0A3N4DDH8_9GAMM</name>
<keyword evidence="3" id="KW-1185">Reference proteome</keyword>
<dbReference type="Proteomes" id="UP000273778">
    <property type="component" value="Chromosome"/>
</dbReference>
<dbReference type="KEGG" id="spsr:EGC80_14300"/>
<dbReference type="AlphaFoldDB" id="A0A3N4DDH8"/>
<evidence type="ECO:0000313" key="3">
    <source>
        <dbReference type="Proteomes" id="UP000273778"/>
    </source>
</evidence>
<organism evidence="2 4">
    <name type="scientific">Shewanella psychromarinicola</name>
    <dbReference type="NCBI Taxonomy" id="2487742"/>
    <lineage>
        <taxon>Bacteria</taxon>
        <taxon>Pseudomonadati</taxon>
        <taxon>Pseudomonadota</taxon>
        <taxon>Gammaproteobacteria</taxon>
        <taxon>Alteromonadales</taxon>
        <taxon>Shewanellaceae</taxon>
        <taxon>Shewanella</taxon>
    </lineage>
</organism>
<dbReference type="EMBL" id="RKKB01000016">
    <property type="protein sequence ID" value="RPA23536.1"/>
    <property type="molecule type" value="Genomic_DNA"/>
</dbReference>
<dbReference type="RefSeq" id="WP_124013864.1">
    <property type="nucleotide sequence ID" value="NZ_CP034073.1"/>
</dbReference>
<evidence type="ECO:0000313" key="1">
    <source>
        <dbReference type="EMBL" id="AZG35934.1"/>
    </source>
</evidence>
<reference evidence="2" key="3">
    <citation type="submission" date="2018-11" db="EMBL/GenBank/DDBJ databases">
        <authorList>
            <person name="Hwang Y.J."/>
            <person name="Hwang C.Y."/>
        </authorList>
    </citation>
    <scope>NUCLEOTIDE SEQUENCE</scope>
    <source>
        <strain evidence="2">R106</strain>
    </source>
</reference>
<dbReference type="Proteomes" id="UP000278855">
    <property type="component" value="Unassembled WGS sequence"/>
</dbReference>
<reference evidence="4" key="2">
    <citation type="submission" date="2018-11" db="EMBL/GenBank/DDBJ databases">
        <title>Shewanella sp. R106.</title>
        <authorList>
            <person name="Hwang Y.J."/>
            <person name="Hwang C.Y."/>
        </authorList>
    </citation>
    <scope>NUCLEOTIDE SEQUENCE [LARGE SCALE GENOMIC DNA]</scope>
    <source>
        <strain evidence="4">R106</strain>
    </source>
</reference>
<accession>A0A3N4DDH8</accession>
<protein>
    <submittedName>
        <fullName evidence="2">Uncharacterized protein</fullName>
    </submittedName>
</protein>
<dbReference type="EMBL" id="CP034073">
    <property type="protein sequence ID" value="AZG35934.1"/>
    <property type="molecule type" value="Genomic_DNA"/>
</dbReference>
<evidence type="ECO:0000313" key="4">
    <source>
        <dbReference type="Proteomes" id="UP000278855"/>
    </source>
</evidence>
<evidence type="ECO:0000313" key="2">
    <source>
        <dbReference type="EMBL" id="RPA23536.1"/>
    </source>
</evidence>
<dbReference type="OrthoDB" id="9803927at2"/>
<proteinExistence type="predicted"/>
<sequence length="59" mass="6702">MTKQSQLNAIGGYDRIVDPSADYNWDFNPIDNATITLDIRFETQYSDVADKFVSNNQQG</sequence>
<reference evidence="1 3" key="1">
    <citation type="submission" date="2018-11" db="EMBL/GenBank/DDBJ databases">
        <title>Shewanella sp. M2.</title>
        <authorList>
            <person name="Hwang Y.J."/>
            <person name="Hwang C.Y."/>
        </authorList>
    </citation>
    <scope>NUCLEOTIDE SEQUENCE [LARGE SCALE GENOMIC DNA]</scope>
    <source>
        <strain evidence="1 3">M2</strain>
    </source>
</reference>
<gene>
    <name evidence="2" type="ORF">EGC77_18460</name>
    <name evidence="1" type="ORF">EGC80_14300</name>
</gene>